<dbReference type="InterPro" id="IPR009057">
    <property type="entry name" value="Homeodomain-like_sf"/>
</dbReference>
<protein>
    <submittedName>
        <fullName evidence="4">AcrR family transcriptional regulator</fullName>
    </submittedName>
</protein>
<sequence length="192" mass="23338">MKNTNCKTKIRDTFWDLLSTKDINQIHVKEITEILGINRSTFYLYYDSIYDILQEIEDNFFVQTVSSVKLFVRFPLEDRYFTFPHPGIIDFLEFCRKNKKLIKVLLIDRKDPKFINEYEQHIKETFCQKAVKEHYISSDIDPRFQNAYFKQMIDGHLSFVRWWIENDDDMPDEQTALLVYRLMYAPFRYIKP</sequence>
<accession>A0A2Y9BF29</accession>
<gene>
    <name evidence="4" type="ORF">A8806_101633</name>
</gene>
<evidence type="ECO:0000256" key="2">
    <source>
        <dbReference type="PROSITE-ProRule" id="PRU00335"/>
    </source>
</evidence>
<evidence type="ECO:0000313" key="5">
    <source>
        <dbReference type="Proteomes" id="UP000245845"/>
    </source>
</evidence>
<dbReference type="Gene3D" id="1.10.357.10">
    <property type="entry name" value="Tetracycline Repressor, domain 2"/>
    <property type="match status" value="1"/>
</dbReference>
<feature type="domain" description="HTH tetR-type" evidence="3">
    <location>
        <begin position="4"/>
        <end position="64"/>
    </location>
</feature>
<dbReference type="SUPFAM" id="SSF46689">
    <property type="entry name" value="Homeodomain-like"/>
    <property type="match status" value="1"/>
</dbReference>
<dbReference type="EMBL" id="QGDL01000001">
    <property type="protein sequence ID" value="PWJ32345.1"/>
    <property type="molecule type" value="Genomic_DNA"/>
</dbReference>
<evidence type="ECO:0000256" key="1">
    <source>
        <dbReference type="ARBA" id="ARBA00023125"/>
    </source>
</evidence>
<dbReference type="GO" id="GO:0003677">
    <property type="term" value="F:DNA binding"/>
    <property type="evidence" value="ECO:0007669"/>
    <property type="project" value="UniProtKB-UniRule"/>
</dbReference>
<dbReference type="RefSeq" id="WP_181368559.1">
    <property type="nucleotide sequence ID" value="NZ_BAAACK010000007.1"/>
</dbReference>
<dbReference type="Proteomes" id="UP000245845">
    <property type="component" value="Unassembled WGS sequence"/>
</dbReference>
<keyword evidence="5" id="KW-1185">Reference proteome</keyword>
<evidence type="ECO:0000259" key="3">
    <source>
        <dbReference type="PROSITE" id="PS50977"/>
    </source>
</evidence>
<organism evidence="4 5">
    <name type="scientific">Faecalicatena orotica</name>
    <dbReference type="NCBI Taxonomy" id="1544"/>
    <lineage>
        <taxon>Bacteria</taxon>
        <taxon>Bacillati</taxon>
        <taxon>Bacillota</taxon>
        <taxon>Clostridia</taxon>
        <taxon>Lachnospirales</taxon>
        <taxon>Lachnospiraceae</taxon>
        <taxon>Faecalicatena</taxon>
    </lineage>
</organism>
<comment type="caution">
    <text evidence="4">The sequence shown here is derived from an EMBL/GenBank/DDBJ whole genome shotgun (WGS) entry which is preliminary data.</text>
</comment>
<reference evidence="4 5" key="1">
    <citation type="submission" date="2018-05" db="EMBL/GenBank/DDBJ databases">
        <title>The Hungate 1000. A catalogue of reference genomes from the rumen microbiome.</title>
        <authorList>
            <person name="Kelly W."/>
        </authorList>
    </citation>
    <scope>NUCLEOTIDE SEQUENCE [LARGE SCALE GENOMIC DNA]</scope>
    <source>
        <strain evidence="4 5">NLAE-zl-C242</strain>
    </source>
</reference>
<name>A0A2Y9BF29_9FIRM</name>
<dbReference type="InterPro" id="IPR001647">
    <property type="entry name" value="HTH_TetR"/>
</dbReference>
<dbReference type="InterPro" id="IPR039532">
    <property type="entry name" value="TetR_C_Firmicutes"/>
</dbReference>
<dbReference type="InterPro" id="IPR050624">
    <property type="entry name" value="HTH-type_Tx_Regulator"/>
</dbReference>
<keyword evidence="1 2" id="KW-0238">DNA-binding</keyword>
<feature type="DNA-binding region" description="H-T-H motif" evidence="2">
    <location>
        <begin position="27"/>
        <end position="46"/>
    </location>
</feature>
<evidence type="ECO:0000313" key="4">
    <source>
        <dbReference type="EMBL" id="PWJ32345.1"/>
    </source>
</evidence>
<dbReference type="PANTHER" id="PTHR43479">
    <property type="entry name" value="ACREF/ENVCD OPERON REPRESSOR-RELATED"/>
    <property type="match status" value="1"/>
</dbReference>
<dbReference type="Pfam" id="PF14278">
    <property type="entry name" value="TetR_C_8"/>
    <property type="match status" value="1"/>
</dbReference>
<dbReference type="PROSITE" id="PS50977">
    <property type="entry name" value="HTH_TETR_2"/>
    <property type="match status" value="1"/>
</dbReference>
<dbReference type="AlphaFoldDB" id="A0A2Y9BF29"/>
<dbReference type="PANTHER" id="PTHR43479:SF7">
    <property type="entry name" value="TETR-FAMILY TRANSCRIPTIONAL REGULATOR"/>
    <property type="match status" value="1"/>
</dbReference>
<proteinExistence type="predicted"/>